<feature type="chain" id="PRO_5019506176" evidence="5">
    <location>
        <begin position="24"/>
        <end position="613"/>
    </location>
</feature>
<dbReference type="InterPro" id="IPR001775">
    <property type="entry name" value="GspD/PilQ"/>
</dbReference>
<evidence type="ECO:0000256" key="4">
    <source>
        <dbReference type="RuleBase" id="RU004003"/>
    </source>
</evidence>
<accession>A0A450SSX6</accession>
<dbReference type="SUPFAM" id="SSF48452">
    <property type="entry name" value="TPR-like"/>
    <property type="match status" value="1"/>
</dbReference>
<dbReference type="InterPro" id="IPR004846">
    <property type="entry name" value="T2SS/T3SS_dom"/>
</dbReference>
<feature type="signal peptide" evidence="5">
    <location>
        <begin position="1"/>
        <end position="23"/>
    </location>
</feature>
<reference evidence="7" key="1">
    <citation type="submission" date="2019-02" db="EMBL/GenBank/DDBJ databases">
        <authorList>
            <person name="Gruber-Vodicka R. H."/>
            <person name="Seah K. B. B."/>
        </authorList>
    </citation>
    <scope>NUCLEOTIDE SEQUENCE</scope>
    <source>
        <strain evidence="7">BECK_DK161</strain>
    </source>
</reference>
<keyword evidence="2 5" id="KW-0732">Signal</keyword>
<dbReference type="GO" id="GO:0015627">
    <property type="term" value="C:type II protein secretion system complex"/>
    <property type="evidence" value="ECO:0007669"/>
    <property type="project" value="TreeGrafter"/>
</dbReference>
<evidence type="ECO:0000313" key="7">
    <source>
        <dbReference type="EMBL" id="VFJ57177.1"/>
    </source>
</evidence>
<sequence length="613" mass="67936">MDRNLICVLSICIALMLSGCASTIDDIRHTFAGDETGKGHHLTQHQQRAAEGLERLAEGDARAASEKFNEALRLNPMESDYHLLNGAAYHLDANGGNAASYELAKQGYAMAIKLNPSGWLAYYLLGRLQLERNEFAAASHNFAEALLLANAEPALLRSMAYASYRNGDLITAAAMIHRREAVGALTTSTDYQNAALISAALGQRDAADGYFQRLIQTDQPDWRMDYIKRRMDDWQGLYAKPAALQKVAWTQPGSTAIPGAFPSTIPGTSPAGAYPGAPAIGNSHKMVVVDVVMISSEELIGASKGLNLLSGLKLQFGGQQNDSAWSHSTNTSDVETTTVDGVVRTVTDTITSAVSIPALSYSLNIFNTTDQRNEILARPSLVALDGQRSDFFSGTELNAAAVSEGLGGQPIQIRKEIGVKLGVTPLFLDDGRLQMMIQAERTFLRTPSSDVNFTFRIETSKTTLSANVVMRFGETLILSGLSEREREVARDGIPLLQDIPIIQYGFSQRSDREFQKSMLILLTPRPIQYIYQPEQIREEYERGLTTDEKTVANLRARYSDWFKPYPNWASVFKHMQQNALYREFRTGDVGLEQWNNGEFLINRLKQTFDFLWY</sequence>
<comment type="similarity">
    <text evidence="4">Belongs to the bacterial secretin family.</text>
</comment>
<evidence type="ECO:0000256" key="3">
    <source>
        <dbReference type="ARBA" id="ARBA00023136"/>
    </source>
</evidence>
<dbReference type="PROSITE" id="PS51257">
    <property type="entry name" value="PROKAR_LIPOPROTEIN"/>
    <property type="match status" value="1"/>
</dbReference>
<dbReference type="Gene3D" id="1.25.40.10">
    <property type="entry name" value="Tetratricopeptide repeat domain"/>
    <property type="match status" value="1"/>
</dbReference>
<comment type="subcellular location">
    <subcellularLocation>
        <location evidence="1">Membrane</location>
    </subcellularLocation>
</comment>
<evidence type="ECO:0000256" key="5">
    <source>
        <dbReference type="SAM" id="SignalP"/>
    </source>
</evidence>
<keyword evidence="3" id="KW-0472">Membrane</keyword>
<dbReference type="InterPro" id="IPR011990">
    <property type="entry name" value="TPR-like_helical_dom_sf"/>
</dbReference>
<dbReference type="InterPro" id="IPR050810">
    <property type="entry name" value="Bact_Secretion_Sys_Channel"/>
</dbReference>
<organism evidence="7">
    <name type="scientific">Candidatus Kentrum sp. DK</name>
    <dbReference type="NCBI Taxonomy" id="2126562"/>
    <lineage>
        <taxon>Bacteria</taxon>
        <taxon>Pseudomonadati</taxon>
        <taxon>Pseudomonadota</taxon>
        <taxon>Gammaproteobacteria</taxon>
        <taxon>Candidatus Kentrum</taxon>
    </lineage>
</organism>
<dbReference type="PANTHER" id="PTHR30332:SF24">
    <property type="entry name" value="SECRETIN GSPD-RELATED"/>
    <property type="match status" value="1"/>
</dbReference>
<protein>
    <submittedName>
        <fullName evidence="7">Type II and III secretion system protein</fullName>
    </submittedName>
</protein>
<dbReference type="EMBL" id="CAADEY010000058">
    <property type="protein sequence ID" value="VFJ57177.1"/>
    <property type="molecule type" value="Genomic_DNA"/>
</dbReference>
<evidence type="ECO:0000256" key="1">
    <source>
        <dbReference type="ARBA" id="ARBA00004370"/>
    </source>
</evidence>
<dbReference type="PRINTS" id="PR00811">
    <property type="entry name" value="BCTERIALGSPD"/>
</dbReference>
<proteinExistence type="inferred from homology"/>
<name>A0A450SSX6_9GAMM</name>
<feature type="domain" description="Type II/III secretion system secretin-like" evidence="6">
    <location>
        <begin position="369"/>
        <end position="525"/>
    </location>
</feature>
<dbReference type="PANTHER" id="PTHR30332">
    <property type="entry name" value="PROBABLE GENERAL SECRETION PATHWAY PROTEIN D"/>
    <property type="match status" value="1"/>
</dbReference>
<dbReference type="AlphaFoldDB" id="A0A450SSX6"/>
<evidence type="ECO:0000256" key="2">
    <source>
        <dbReference type="ARBA" id="ARBA00022729"/>
    </source>
</evidence>
<evidence type="ECO:0000259" key="6">
    <source>
        <dbReference type="Pfam" id="PF00263"/>
    </source>
</evidence>
<dbReference type="Pfam" id="PF00263">
    <property type="entry name" value="Secretin"/>
    <property type="match status" value="1"/>
</dbReference>
<dbReference type="GO" id="GO:0016020">
    <property type="term" value="C:membrane"/>
    <property type="evidence" value="ECO:0007669"/>
    <property type="project" value="UniProtKB-SubCell"/>
</dbReference>
<gene>
    <name evidence="7" type="ORF">BECKDK2373C_GA0170839_10581</name>
</gene>
<dbReference type="GO" id="GO:0009306">
    <property type="term" value="P:protein secretion"/>
    <property type="evidence" value="ECO:0007669"/>
    <property type="project" value="InterPro"/>
</dbReference>